<name>A0ABD1U5M3_9LAMI</name>
<feature type="region of interest" description="Disordered" evidence="1">
    <location>
        <begin position="84"/>
        <end position="103"/>
    </location>
</feature>
<evidence type="ECO:0000256" key="1">
    <source>
        <dbReference type="SAM" id="MobiDB-lite"/>
    </source>
</evidence>
<evidence type="ECO:0000313" key="3">
    <source>
        <dbReference type="EMBL" id="KAL2520299.1"/>
    </source>
</evidence>
<proteinExistence type="predicted"/>
<feature type="compositionally biased region" description="Basic and acidic residues" evidence="1">
    <location>
        <begin position="93"/>
        <end position="103"/>
    </location>
</feature>
<gene>
    <name evidence="2" type="ORF">Fot_24221</name>
    <name evidence="3" type="ORF">Fot_24222</name>
</gene>
<dbReference type="EMBL" id="JBFOLJ010000007">
    <property type="protein sequence ID" value="KAL2520298.1"/>
    <property type="molecule type" value="Genomic_DNA"/>
</dbReference>
<accession>A0ABD1U5M3</accession>
<reference evidence="4" key="1">
    <citation type="submission" date="2024-07" db="EMBL/GenBank/DDBJ databases">
        <title>Two chromosome-level genome assemblies of Korean endemic species Abeliophyllum distichum and Forsythia ovata (Oleaceae).</title>
        <authorList>
            <person name="Jang H."/>
        </authorList>
    </citation>
    <scope>NUCLEOTIDE SEQUENCE [LARGE SCALE GENOMIC DNA]</scope>
</reference>
<comment type="caution">
    <text evidence="3">The sequence shown here is derived from an EMBL/GenBank/DDBJ whole genome shotgun (WGS) entry which is preliminary data.</text>
</comment>
<dbReference type="Proteomes" id="UP001604277">
    <property type="component" value="Unassembled WGS sequence"/>
</dbReference>
<keyword evidence="4" id="KW-1185">Reference proteome</keyword>
<dbReference type="EMBL" id="JBFOLJ010000007">
    <property type="protein sequence ID" value="KAL2520299.1"/>
    <property type="molecule type" value="Genomic_DNA"/>
</dbReference>
<dbReference type="AlphaFoldDB" id="A0ABD1U5M3"/>
<sequence>MLKYATSNKDCHQKHDEKFGAKIYLVRALENSGSDLEVAIKRLNEVRLSTTAIELDVTQGLDAPFQLKVDYLYIDEGNMCGDRGGKIPGGMGTRKDAPPRCHP</sequence>
<organism evidence="3 4">
    <name type="scientific">Forsythia ovata</name>
    <dbReference type="NCBI Taxonomy" id="205694"/>
    <lineage>
        <taxon>Eukaryota</taxon>
        <taxon>Viridiplantae</taxon>
        <taxon>Streptophyta</taxon>
        <taxon>Embryophyta</taxon>
        <taxon>Tracheophyta</taxon>
        <taxon>Spermatophyta</taxon>
        <taxon>Magnoliopsida</taxon>
        <taxon>eudicotyledons</taxon>
        <taxon>Gunneridae</taxon>
        <taxon>Pentapetalae</taxon>
        <taxon>asterids</taxon>
        <taxon>lamiids</taxon>
        <taxon>Lamiales</taxon>
        <taxon>Oleaceae</taxon>
        <taxon>Forsythieae</taxon>
        <taxon>Forsythia</taxon>
    </lineage>
</organism>
<evidence type="ECO:0000313" key="4">
    <source>
        <dbReference type="Proteomes" id="UP001604277"/>
    </source>
</evidence>
<reference evidence="3" key="2">
    <citation type="submission" date="2024-07" db="EMBL/GenBank/DDBJ databases">
        <title>Two chromosome-level genome assemblies of Korean endemic species Abeliophyllum distichum and Forsythia ovata (Oleaceae).</title>
        <authorList>
            <person name="Mun J.H."/>
        </authorList>
    </citation>
    <scope>NUCLEOTIDE SEQUENCE</scope>
    <source>
        <strain evidence="3">KNKB202402200001</strain>
        <tissue evidence="3">Leaf</tissue>
    </source>
</reference>
<evidence type="ECO:0000313" key="2">
    <source>
        <dbReference type="EMBL" id="KAL2520298.1"/>
    </source>
</evidence>
<protein>
    <submittedName>
        <fullName evidence="3">Uncharacterized protein</fullName>
    </submittedName>
</protein>